<feature type="chain" id="PRO_5035846547" evidence="1">
    <location>
        <begin position="20"/>
        <end position="48"/>
    </location>
</feature>
<reference evidence="2" key="2">
    <citation type="submission" date="2018-03" db="EMBL/GenBank/DDBJ databases">
        <title>The Triticum urartu genome reveals the dynamic nature of wheat genome evolution.</title>
        <authorList>
            <person name="Ling H."/>
            <person name="Ma B."/>
            <person name="Shi X."/>
            <person name="Liu H."/>
            <person name="Dong L."/>
            <person name="Sun H."/>
            <person name="Cao Y."/>
            <person name="Gao Q."/>
            <person name="Zheng S."/>
            <person name="Li Y."/>
            <person name="Yu Y."/>
            <person name="Du H."/>
            <person name="Qi M."/>
            <person name="Li Y."/>
            <person name="Yu H."/>
            <person name="Cui Y."/>
            <person name="Wang N."/>
            <person name="Chen C."/>
            <person name="Wu H."/>
            <person name="Zhao Y."/>
            <person name="Zhang J."/>
            <person name="Li Y."/>
            <person name="Zhou W."/>
            <person name="Zhang B."/>
            <person name="Hu W."/>
            <person name="Eijk M."/>
            <person name="Tang J."/>
            <person name="Witsenboer H."/>
            <person name="Zhao S."/>
            <person name="Li Z."/>
            <person name="Zhang A."/>
            <person name="Wang D."/>
            <person name="Liang C."/>
        </authorList>
    </citation>
    <scope>NUCLEOTIDE SEQUENCE [LARGE SCALE GENOMIC DNA]</scope>
    <source>
        <strain evidence="2">cv. G1812</strain>
    </source>
</reference>
<dbReference type="EnsemblPlants" id="TuG1812G0600000404.01.T01">
    <property type="protein sequence ID" value="TuG1812G0600000404.01.T01.cds428873"/>
    <property type="gene ID" value="TuG1812G0600000404.01"/>
</dbReference>
<organism evidence="2 3">
    <name type="scientific">Triticum urartu</name>
    <name type="common">Red wild einkorn</name>
    <name type="synonym">Crithodium urartu</name>
    <dbReference type="NCBI Taxonomy" id="4572"/>
    <lineage>
        <taxon>Eukaryota</taxon>
        <taxon>Viridiplantae</taxon>
        <taxon>Streptophyta</taxon>
        <taxon>Embryophyta</taxon>
        <taxon>Tracheophyta</taxon>
        <taxon>Spermatophyta</taxon>
        <taxon>Magnoliopsida</taxon>
        <taxon>Liliopsida</taxon>
        <taxon>Poales</taxon>
        <taxon>Poaceae</taxon>
        <taxon>BOP clade</taxon>
        <taxon>Pooideae</taxon>
        <taxon>Triticodae</taxon>
        <taxon>Triticeae</taxon>
        <taxon>Triticinae</taxon>
        <taxon>Triticum</taxon>
    </lineage>
</organism>
<dbReference type="AlphaFoldDB" id="A0A8R7QJH3"/>
<feature type="signal peptide" evidence="1">
    <location>
        <begin position="1"/>
        <end position="19"/>
    </location>
</feature>
<proteinExistence type="predicted"/>
<protein>
    <submittedName>
        <fullName evidence="2">Uncharacterized protein</fullName>
    </submittedName>
</protein>
<reference evidence="3" key="1">
    <citation type="journal article" date="2013" name="Nature">
        <title>Draft genome of the wheat A-genome progenitor Triticum urartu.</title>
        <authorList>
            <person name="Ling H.Q."/>
            <person name="Zhao S."/>
            <person name="Liu D."/>
            <person name="Wang J."/>
            <person name="Sun H."/>
            <person name="Zhang C."/>
            <person name="Fan H."/>
            <person name="Li D."/>
            <person name="Dong L."/>
            <person name="Tao Y."/>
            <person name="Gao C."/>
            <person name="Wu H."/>
            <person name="Li Y."/>
            <person name="Cui Y."/>
            <person name="Guo X."/>
            <person name="Zheng S."/>
            <person name="Wang B."/>
            <person name="Yu K."/>
            <person name="Liang Q."/>
            <person name="Yang W."/>
            <person name="Lou X."/>
            <person name="Chen J."/>
            <person name="Feng M."/>
            <person name="Jian J."/>
            <person name="Zhang X."/>
            <person name="Luo G."/>
            <person name="Jiang Y."/>
            <person name="Liu J."/>
            <person name="Wang Z."/>
            <person name="Sha Y."/>
            <person name="Zhang B."/>
            <person name="Wu H."/>
            <person name="Tang D."/>
            <person name="Shen Q."/>
            <person name="Xue P."/>
            <person name="Zou S."/>
            <person name="Wang X."/>
            <person name="Liu X."/>
            <person name="Wang F."/>
            <person name="Yang Y."/>
            <person name="An X."/>
            <person name="Dong Z."/>
            <person name="Zhang K."/>
            <person name="Zhang X."/>
            <person name="Luo M.C."/>
            <person name="Dvorak J."/>
            <person name="Tong Y."/>
            <person name="Wang J."/>
            <person name="Yang H."/>
            <person name="Li Z."/>
            <person name="Wang D."/>
            <person name="Zhang A."/>
            <person name="Wang J."/>
        </authorList>
    </citation>
    <scope>NUCLEOTIDE SEQUENCE</scope>
    <source>
        <strain evidence="3">cv. G1812</strain>
    </source>
</reference>
<evidence type="ECO:0000313" key="3">
    <source>
        <dbReference type="Proteomes" id="UP000015106"/>
    </source>
</evidence>
<evidence type="ECO:0000313" key="2">
    <source>
        <dbReference type="EnsemblPlants" id="TuG1812G0600000404.01.T01.cds428873"/>
    </source>
</evidence>
<dbReference type="Gramene" id="TuG1812G0600000404.01.T01">
    <property type="protein sequence ID" value="TuG1812G0600000404.01.T01.cds428873"/>
    <property type="gene ID" value="TuG1812G0600000404.01"/>
</dbReference>
<sequence>MGLWVVFCTFLFKRRWSAAWYLLCDSLYDRVYLQVAVTWASLRGKING</sequence>
<accession>A0A8R7QJH3</accession>
<keyword evidence="3" id="KW-1185">Reference proteome</keyword>
<dbReference type="Proteomes" id="UP000015106">
    <property type="component" value="Chromosome 6"/>
</dbReference>
<reference evidence="2" key="3">
    <citation type="submission" date="2022-06" db="UniProtKB">
        <authorList>
            <consortium name="EnsemblPlants"/>
        </authorList>
    </citation>
    <scope>IDENTIFICATION</scope>
</reference>
<evidence type="ECO:0000256" key="1">
    <source>
        <dbReference type="SAM" id="SignalP"/>
    </source>
</evidence>
<keyword evidence="1" id="KW-0732">Signal</keyword>
<name>A0A8R7QJH3_TRIUA</name>